<evidence type="ECO:0000313" key="1">
    <source>
        <dbReference type="EMBL" id="PTB39856.1"/>
    </source>
</evidence>
<dbReference type="EMBL" id="KZ679263">
    <property type="protein sequence ID" value="PTB39856.1"/>
    <property type="molecule type" value="Genomic_DNA"/>
</dbReference>
<dbReference type="Proteomes" id="UP000240493">
    <property type="component" value="Unassembled WGS sequence"/>
</dbReference>
<sequence>MLPFALFALAPLLKPPDHRCVPVALHDGVPLLASSSSAQIAFIITILFSSVSGSCLLCPEQGAPLDCWALFSIFSAPLLHGQAAKRPGGPNRLLDSRAKSEAWPSELGSELARGAFFFPFPLVSRISRCFLPLRLDLPASLVPFFA</sequence>
<dbReference type="AlphaFoldDB" id="A0A2T3Z4V5"/>
<evidence type="ECO:0000313" key="2">
    <source>
        <dbReference type="Proteomes" id="UP000240493"/>
    </source>
</evidence>
<organism evidence="1 2">
    <name type="scientific">Trichoderma asperellum (strain ATCC 204424 / CBS 433.97 / NBRC 101777)</name>
    <dbReference type="NCBI Taxonomy" id="1042311"/>
    <lineage>
        <taxon>Eukaryota</taxon>
        <taxon>Fungi</taxon>
        <taxon>Dikarya</taxon>
        <taxon>Ascomycota</taxon>
        <taxon>Pezizomycotina</taxon>
        <taxon>Sordariomycetes</taxon>
        <taxon>Hypocreomycetidae</taxon>
        <taxon>Hypocreales</taxon>
        <taxon>Hypocreaceae</taxon>
        <taxon>Trichoderma</taxon>
    </lineage>
</organism>
<gene>
    <name evidence="1" type="ORF">M441DRAFT_58703</name>
</gene>
<protein>
    <submittedName>
        <fullName evidence="1">Uncharacterized protein</fullName>
    </submittedName>
</protein>
<keyword evidence="2" id="KW-1185">Reference proteome</keyword>
<reference evidence="1 2" key="1">
    <citation type="submission" date="2016-07" db="EMBL/GenBank/DDBJ databases">
        <title>Multiple horizontal gene transfer events from other fungi enriched the ability of initially mycotrophic Trichoderma (Ascomycota) to feed on dead plant biomass.</title>
        <authorList>
            <consortium name="DOE Joint Genome Institute"/>
            <person name="Aerts A."/>
            <person name="Atanasova L."/>
            <person name="Chenthamara K."/>
            <person name="Zhang J."/>
            <person name="Grujic M."/>
            <person name="Henrissat B."/>
            <person name="Kuo A."/>
            <person name="Salamov A."/>
            <person name="Lipzen A."/>
            <person name="Labutti K."/>
            <person name="Barry K."/>
            <person name="Miao Y."/>
            <person name="Rahimi M.J."/>
            <person name="Shen Q."/>
            <person name="Grigoriev I.V."/>
            <person name="Kubicek C.P."/>
            <person name="Druzhinina I.S."/>
        </authorList>
    </citation>
    <scope>NUCLEOTIDE SEQUENCE [LARGE SCALE GENOMIC DNA]</scope>
    <source>
        <strain evidence="1 2">CBS 433.97</strain>
    </source>
</reference>
<proteinExistence type="predicted"/>
<name>A0A2T3Z4V5_TRIA4</name>
<accession>A0A2T3Z4V5</accession>